<dbReference type="EMBL" id="AZBU02000004">
    <property type="protein sequence ID" value="TKR81672.1"/>
    <property type="molecule type" value="Genomic_DNA"/>
</dbReference>
<comment type="caution">
    <text evidence="2">The sequence shown here is derived from an EMBL/GenBank/DDBJ whole genome shotgun (WGS) entry which is preliminary data.</text>
</comment>
<evidence type="ECO:0000313" key="2">
    <source>
        <dbReference type="EMBL" id="TKR81672.1"/>
    </source>
</evidence>
<sequence length="165" mass="18155">MFQFPKLVQISVRRSSRLKISNFQGVYLRPFLSSQKLQAEKEVRTQRESSSIGSSLQNKKKTIALPTATSADIPADNNVVNVVKPSSSDDSPSKNSSSMMCATSTGSVTADDISPTKAFNLFFDEFDLQNGPKKSFRQTPLARRSLARRSGVISSSLVANDRSFR</sequence>
<reference evidence="2 3" key="2">
    <citation type="journal article" date="2019" name="G3 (Bethesda)">
        <title>Hybrid Assembly of the Genome of the Entomopathogenic Nematode Steinernema carpocapsae Identifies the X-Chromosome.</title>
        <authorList>
            <person name="Serra L."/>
            <person name="Macchietto M."/>
            <person name="Macias-Munoz A."/>
            <person name="McGill C.J."/>
            <person name="Rodriguez I.M."/>
            <person name="Rodriguez B."/>
            <person name="Murad R."/>
            <person name="Mortazavi A."/>
        </authorList>
    </citation>
    <scope>NUCLEOTIDE SEQUENCE [LARGE SCALE GENOMIC DNA]</scope>
    <source>
        <strain evidence="2 3">ALL</strain>
    </source>
</reference>
<dbReference type="AlphaFoldDB" id="A0A4U5NG29"/>
<evidence type="ECO:0000313" key="3">
    <source>
        <dbReference type="Proteomes" id="UP000298663"/>
    </source>
</evidence>
<reference evidence="2 3" key="1">
    <citation type="journal article" date="2015" name="Genome Biol.">
        <title>Comparative genomics of Steinernema reveals deeply conserved gene regulatory networks.</title>
        <authorList>
            <person name="Dillman A.R."/>
            <person name="Macchietto M."/>
            <person name="Porter C.F."/>
            <person name="Rogers A."/>
            <person name="Williams B."/>
            <person name="Antoshechkin I."/>
            <person name="Lee M.M."/>
            <person name="Goodwin Z."/>
            <person name="Lu X."/>
            <person name="Lewis E.E."/>
            <person name="Goodrich-Blair H."/>
            <person name="Stock S.P."/>
            <person name="Adams B.J."/>
            <person name="Sternberg P.W."/>
            <person name="Mortazavi A."/>
        </authorList>
    </citation>
    <scope>NUCLEOTIDE SEQUENCE [LARGE SCALE GENOMIC DNA]</scope>
    <source>
        <strain evidence="2 3">ALL</strain>
    </source>
</reference>
<gene>
    <name evidence="2" type="ORF">L596_015506</name>
</gene>
<proteinExistence type="predicted"/>
<keyword evidence="3" id="KW-1185">Reference proteome</keyword>
<dbReference type="Proteomes" id="UP000298663">
    <property type="component" value="Unassembled WGS sequence"/>
</dbReference>
<protein>
    <submittedName>
        <fullName evidence="2">Uncharacterized protein</fullName>
    </submittedName>
</protein>
<name>A0A4U5NG29_STECR</name>
<accession>A0A4U5NG29</accession>
<evidence type="ECO:0000256" key="1">
    <source>
        <dbReference type="SAM" id="MobiDB-lite"/>
    </source>
</evidence>
<organism evidence="2 3">
    <name type="scientific">Steinernema carpocapsae</name>
    <name type="common">Entomopathogenic nematode</name>
    <dbReference type="NCBI Taxonomy" id="34508"/>
    <lineage>
        <taxon>Eukaryota</taxon>
        <taxon>Metazoa</taxon>
        <taxon>Ecdysozoa</taxon>
        <taxon>Nematoda</taxon>
        <taxon>Chromadorea</taxon>
        <taxon>Rhabditida</taxon>
        <taxon>Tylenchina</taxon>
        <taxon>Panagrolaimomorpha</taxon>
        <taxon>Strongyloidoidea</taxon>
        <taxon>Steinernematidae</taxon>
        <taxon>Steinernema</taxon>
    </lineage>
</organism>
<feature type="region of interest" description="Disordered" evidence="1">
    <location>
        <begin position="76"/>
        <end position="107"/>
    </location>
</feature>
<feature type="compositionally biased region" description="Low complexity" evidence="1">
    <location>
        <begin position="77"/>
        <end position="98"/>
    </location>
</feature>